<evidence type="ECO:0000313" key="2">
    <source>
        <dbReference type="Proteomes" id="UP001164392"/>
    </source>
</evidence>
<dbReference type="Proteomes" id="UP001164392">
    <property type="component" value="Chromosome"/>
</dbReference>
<dbReference type="AlphaFoldDB" id="A0AA46Y8F9"/>
<name>A0AA46Y8F9_9XANT</name>
<dbReference type="RefSeq" id="WP_267093072.1">
    <property type="nucleotide sequence ID" value="NZ_CP099534.1"/>
</dbReference>
<protein>
    <recommendedName>
        <fullName evidence="3">ApeA N-terminal domain-containing protein</fullName>
    </recommendedName>
</protein>
<reference evidence="1" key="1">
    <citation type="submission" date="2022-06" db="EMBL/GenBank/DDBJ databases">
        <title>Dynamics of rice microbiomes reveals core vertical transmitted seed endophytes.</title>
        <authorList>
            <person name="Liao K."/>
            <person name="Zhang X."/>
        </authorList>
    </citation>
    <scope>NUCLEOTIDE SEQUENCE</scope>
    <source>
        <strain evidence="1">JR3-14</strain>
    </source>
</reference>
<proteinExistence type="predicted"/>
<evidence type="ECO:0000313" key="1">
    <source>
        <dbReference type="EMBL" id="UYK88678.1"/>
    </source>
</evidence>
<dbReference type="EMBL" id="CP099534">
    <property type="protein sequence ID" value="UYK88678.1"/>
    <property type="molecule type" value="Genomic_DNA"/>
</dbReference>
<gene>
    <name evidence="1" type="ORF">NG824_19795</name>
</gene>
<accession>A0AA46Y8F9</accession>
<evidence type="ECO:0008006" key="3">
    <source>
        <dbReference type="Google" id="ProtNLM"/>
    </source>
</evidence>
<organism evidence="1 2">
    <name type="scientific">Xanthomonas sacchari</name>
    <dbReference type="NCBI Taxonomy" id="56458"/>
    <lineage>
        <taxon>Bacteria</taxon>
        <taxon>Pseudomonadati</taxon>
        <taxon>Pseudomonadota</taxon>
        <taxon>Gammaproteobacteria</taxon>
        <taxon>Lysobacterales</taxon>
        <taxon>Lysobacteraceae</taxon>
        <taxon>Xanthomonas</taxon>
    </lineage>
</organism>
<sequence>MTVRTLSRWVDRLLKGSVMIECPRMEILGRDHEPPVFTGPGHIKVGQDKRIRFVMHGTPRDGSDAFKRIVLAQKHPHDIRHQFRINATAYDGTEWSGGWTKLTLGEEAANIWQLSGPIHSLHTDSTGFGVAKKSGVELVFDRSLRLPIPMNMVKTVLRGDKQVFWARSSGTKTINVLDAEIEFFLSPEHEHVWAVANTTQNFPHPHLENWLSEPLNLLLGEIVVPSLCARNFGDGRAFIRFRPSPWKPATTLTASILREDPLGADERFWNLYCDILTIVATARDADGHPNFEAHPLTQYYWEIVQASGGSNWVLCMTLASTVEGIAKAMFSETEWKADWATSEVDSLKQVVKDWKGDSNLRSRVLDYLNGFKKKGIAKVLKSLVEQGIVTSDQVDAWSRIRNSSMHGDMVLPWSDEDQEGRIINLIELTHRLSEAYIKRELGKVTA</sequence>